<dbReference type="InterPro" id="IPR003977">
    <property type="entry name" value="Parkin"/>
</dbReference>
<dbReference type="GO" id="GO:0016567">
    <property type="term" value="P:protein ubiquitination"/>
    <property type="evidence" value="ECO:0007669"/>
    <property type="project" value="UniProtKB-UniPathway"/>
</dbReference>
<dbReference type="PROSITE" id="PS50053">
    <property type="entry name" value="UBIQUITIN_2"/>
    <property type="match status" value="1"/>
</dbReference>
<dbReference type="Gene3D" id="2.20.25.20">
    <property type="match status" value="1"/>
</dbReference>
<dbReference type="GO" id="GO:0009893">
    <property type="term" value="P:positive regulation of metabolic process"/>
    <property type="evidence" value="ECO:0007669"/>
    <property type="project" value="UniProtKB-ARBA"/>
</dbReference>
<comment type="pathway">
    <text evidence="1">Protein modification; protein ubiquitination.</text>
</comment>
<evidence type="ECO:0000256" key="3">
    <source>
        <dbReference type="ARBA" id="ARBA00022679"/>
    </source>
</evidence>
<name>A0A164UB81_9CRUS</name>
<dbReference type="GO" id="GO:0005829">
    <property type="term" value="C:cytosol"/>
    <property type="evidence" value="ECO:0007669"/>
    <property type="project" value="InterPro"/>
</dbReference>
<evidence type="ECO:0000259" key="10">
    <source>
        <dbReference type="PROSITE" id="PS51873"/>
    </source>
</evidence>
<dbReference type="AlphaFoldDB" id="A0A164UB81"/>
<dbReference type="Proteomes" id="UP000076858">
    <property type="component" value="Unassembled WGS sequence"/>
</dbReference>
<dbReference type="InterPro" id="IPR000626">
    <property type="entry name" value="Ubiquitin-like_dom"/>
</dbReference>
<dbReference type="CDD" id="cd20340">
    <property type="entry name" value="BRcat_RBR_parkin"/>
    <property type="match status" value="1"/>
</dbReference>
<dbReference type="PRINTS" id="PR01475">
    <property type="entry name" value="PARKIN"/>
</dbReference>
<reference evidence="11 12" key="1">
    <citation type="submission" date="2016-03" db="EMBL/GenBank/DDBJ databases">
        <title>EvidentialGene: Evidence-directed Construction of Genes on Genomes.</title>
        <authorList>
            <person name="Gilbert D.G."/>
            <person name="Choi J.-H."/>
            <person name="Mockaitis K."/>
            <person name="Colbourne J."/>
            <person name="Pfrender M."/>
        </authorList>
    </citation>
    <scope>NUCLEOTIDE SEQUENCE [LARGE SCALE GENOMIC DNA]</scope>
    <source>
        <strain evidence="11 12">Xinb3</strain>
        <tissue evidence="11">Complete organism</tissue>
    </source>
</reference>
<dbReference type="CDD" id="cd16627">
    <property type="entry name" value="RING-HC_RBR_parkin"/>
    <property type="match status" value="1"/>
</dbReference>
<evidence type="ECO:0000256" key="1">
    <source>
        <dbReference type="ARBA" id="ARBA00004906"/>
    </source>
</evidence>
<evidence type="ECO:0000259" key="9">
    <source>
        <dbReference type="PROSITE" id="PS50053"/>
    </source>
</evidence>
<dbReference type="InterPro" id="IPR041170">
    <property type="entry name" value="Znf-RING_14"/>
</dbReference>
<dbReference type="EMBL" id="LRGB01001581">
    <property type="protein sequence ID" value="KZS11207.1"/>
    <property type="molecule type" value="Genomic_DNA"/>
</dbReference>
<dbReference type="SUPFAM" id="SSF54236">
    <property type="entry name" value="Ubiquitin-like"/>
    <property type="match status" value="1"/>
</dbReference>
<feature type="domain" description="Ubiquitin-like" evidence="9">
    <location>
        <begin position="37"/>
        <end position="106"/>
    </location>
</feature>
<protein>
    <submittedName>
        <fullName evidence="11">E3 ubiquitin-protein ligase parkin</fullName>
    </submittedName>
</protein>
<evidence type="ECO:0000313" key="11">
    <source>
        <dbReference type="EMBL" id="KZS11207.1"/>
    </source>
</evidence>
<evidence type="ECO:0000256" key="5">
    <source>
        <dbReference type="ARBA" id="ARBA00022737"/>
    </source>
</evidence>
<dbReference type="OrthoDB" id="1431934at2759"/>
<dbReference type="UniPathway" id="UPA00143"/>
<evidence type="ECO:0000256" key="6">
    <source>
        <dbReference type="ARBA" id="ARBA00022771"/>
    </source>
</evidence>
<comment type="caution">
    <text evidence="11">The sequence shown here is derived from an EMBL/GenBank/DDBJ whole genome shotgun (WGS) entry which is preliminary data.</text>
</comment>
<dbReference type="Pfam" id="PF17976">
    <property type="entry name" value="zf-RING_12"/>
    <property type="match status" value="1"/>
</dbReference>
<accession>A0A164UB81</accession>
<keyword evidence="3" id="KW-0808">Transferase</keyword>
<evidence type="ECO:0000256" key="7">
    <source>
        <dbReference type="ARBA" id="ARBA00022786"/>
    </source>
</evidence>
<dbReference type="Pfam" id="PF00240">
    <property type="entry name" value="ubiquitin"/>
    <property type="match status" value="1"/>
</dbReference>
<evidence type="ECO:0000256" key="8">
    <source>
        <dbReference type="ARBA" id="ARBA00022833"/>
    </source>
</evidence>
<dbReference type="InterPro" id="IPR029071">
    <property type="entry name" value="Ubiquitin-like_domsf"/>
</dbReference>
<keyword evidence="2" id="KW-0597">Phosphoprotein</keyword>
<dbReference type="GO" id="GO:0005739">
    <property type="term" value="C:mitochondrion"/>
    <property type="evidence" value="ECO:0007669"/>
    <property type="project" value="InterPro"/>
</dbReference>
<organism evidence="11 12">
    <name type="scientific">Daphnia magna</name>
    <dbReference type="NCBI Taxonomy" id="35525"/>
    <lineage>
        <taxon>Eukaryota</taxon>
        <taxon>Metazoa</taxon>
        <taxon>Ecdysozoa</taxon>
        <taxon>Arthropoda</taxon>
        <taxon>Crustacea</taxon>
        <taxon>Branchiopoda</taxon>
        <taxon>Diplostraca</taxon>
        <taxon>Cladocera</taxon>
        <taxon>Anomopoda</taxon>
        <taxon>Daphniidae</taxon>
        <taxon>Daphnia</taxon>
    </lineage>
</organism>
<keyword evidence="5" id="KW-0677">Repeat</keyword>
<dbReference type="Pfam" id="PF17978">
    <property type="entry name" value="zf-RING_14"/>
    <property type="match status" value="1"/>
</dbReference>
<dbReference type="CDD" id="cd21382">
    <property type="entry name" value="RING0_parkin"/>
    <property type="match status" value="1"/>
</dbReference>
<dbReference type="SMART" id="SM00213">
    <property type="entry name" value="UBQ"/>
    <property type="match status" value="1"/>
</dbReference>
<keyword evidence="7" id="KW-0833">Ubl conjugation pathway</keyword>
<keyword evidence="8" id="KW-0862">Zinc</keyword>
<keyword evidence="12" id="KW-1185">Reference proteome</keyword>
<dbReference type="PROSITE" id="PS51873">
    <property type="entry name" value="TRIAD"/>
    <property type="match status" value="1"/>
</dbReference>
<dbReference type="InterPro" id="IPR044066">
    <property type="entry name" value="TRIAD_supradom"/>
</dbReference>
<dbReference type="Gene3D" id="3.10.20.90">
    <property type="entry name" value="Phosphatidylinositol 3-kinase Catalytic Subunit, Chain A, domain 1"/>
    <property type="match status" value="1"/>
</dbReference>
<gene>
    <name evidence="11" type="ORF">APZ42_023975</name>
</gene>
<feature type="domain" description="RING-type" evidence="10">
    <location>
        <begin position="221"/>
        <end position="409"/>
    </location>
</feature>
<dbReference type="GO" id="GO:0004842">
    <property type="term" value="F:ubiquitin-protein transferase activity"/>
    <property type="evidence" value="ECO:0007669"/>
    <property type="project" value="InterPro"/>
</dbReference>
<proteinExistence type="predicted"/>
<keyword evidence="4" id="KW-0479">Metal-binding</keyword>
<evidence type="ECO:0000313" key="12">
    <source>
        <dbReference type="Proteomes" id="UP000076858"/>
    </source>
</evidence>
<dbReference type="InterPro" id="IPR047534">
    <property type="entry name" value="BRcat_RBR_parkin"/>
</dbReference>
<dbReference type="InterPro" id="IPR041565">
    <property type="entry name" value="Parkin_Znf-RING"/>
</dbReference>
<sequence>MLIEFDDRRRVLLLSRNQFIYLPLYRHLLSDSSEFTLPVYIKAAGGKTFLIQMSRDWDVARIKKFIAPKLGLQVKDISIILAGKSLADNLLLEECDLGHNSILNAVKLKVIKKDDAIPSNEKKSEGTPFHQDKPLCETLLDLQLTEEEQKLLHKSLAGAFTVDRDPCCWDDVLRPEQVSGTCQMEGCDHSWAEFYFKCAHHPSQGEMDSTLPLYLVKSNFKQVQCLACMDISDPVLVFQCSSSHVICLECFQQYCMSRLNERRFVFNPNIGYTLPCPAGCENSLIDGTQHFKILGGEQYQRLLHFGAEEYVMSVGGVLCPQPGCGMGLLADPSCRRIQCTGGCESMLLILGELHRLLEFTLFSLLVFSYVNFETIRRCGMQTVALLYVSLQNRVPNAERQLNAMEVVCI</sequence>
<evidence type="ECO:0000256" key="2">
    <source>
        <dbReference type="ARBA" id="ARBA00022553"/>
    </source>
</evidence>
<dbReference type="InterPro" id="IPR047535">
    <property type="entry name" value="RING-HC_RBR_parkin"/>
</dbReference>
<keyword evidence="6" id="KW-0863">Zinc-finger</keyword>
<dbReference type="GO" id="GO:0008270">
    <property type="term" value="F:zinc ion binding"/>
    <property type="evidence" value="ECO:0007669"/>
    <property type="project" value="UniProtKB-KW"/>
</dbReference>
<evidence type="ECO:0000256" key="4">
    <source>
        <dbReference type="ARBA" id="ARBA00022723"/>
    </source>
</evidence>
<dbReference type="STRING" id="35525.A0A164UB81"/>